<reference evidence="2 3" key="1">
    <citation type="submission" date="2024-05" db="EMBL/GenBank/DDBJ databases">
        <title>Genome Sequence and Characterization of the New Strain Purple Sulfur Bacterium of Genus Thioalkalicoccus.</title>
        <authorList>
            <person name="Bryantseva I.A."/>
            <person name="Kyndt J.A."/>
            <person name="Imhoff J.F."/>
        </authorList>
    </citation>
    <scope>NUCLEOTIDE SEQUENCE [LARGE SCALE GENOMIC DNA]</scope>
    <source>
        <strain evidence="2 3">Um2</strain>
    </source>
</reference>
<name>A0ABV4BIT2_9GAMM</name>
<dbReference type="SUPFAM" id="SSF64307">
    <property type="entry name" value="SirA-like"/>
    <property type="match status" value="1"/>
</dbReference>
<evidence type="ECO:0000313" key="3">
    <source>
        <dbReference type="Proteomes" id="UP001564408"/>
    </source>
</evidence>
<dbReference type="EMBL" id="JBDKXB010000031">
    <property type="protein sequence ID" value="MEY6433894.1"/>
    <property type="molecule type" value="Genomic_DNA"/>
</dbReference>
<dbReference type="Pfam" id="PF10006">
    <property type="entry name" value="DUF2249"/>
    <property type="match status" value="1"/>
</dbReference>
<dbReference type="RefSeq" id="WP_369668280.1">
    <property type="nucleotide sequence ID" value="NZ_JBDKXB010000031.1"/>
</dbReference>
<gene>
    <name evidence="2" type="ORF">ABC977_15935</name>
</gene>
<protein>
    <submittedName>
        <fullName evidence="2">DUF2249 domain-containing protein</fullName>
    </submittedName>
</protein>
<organism evidence="2 3">
    <name type="scientific">Thioalkalicoccus limnaeus</name>
    <dbReference type="NCBI Taxonomy" id="120681"/>
    <lineage>
        <taxon>Bacteria</taxon>
        <taxon>Pseudomonadati</taxon>
        <taxon>Pseudomonadota</taxon>
        <taxon>Gammaproteobacteria</taxon>
        <taxon>Chromatiales</taxon>
        <taxon>Chromatiaceae</taxon>
        <taxon>Thioalkalicoccus</taxon>
    </lineage>
</organism>
<keyword evidence="3" id="KW-1185">Reference proteome</keyword>
<evidence type="ECO:0000313" key="2">
    <source>
        <dbReference type="EMBL" id="MEY6433894.1"/>
    </source>
</evidence>
<feature type="domain" description="DUF2249" evidence="1">
    <location>
        <begin position="9"/>
        <end position="75"/>
    </location>
</feature>
<dbReference type="InterPro" id="IPR036868">
    <property type="entry name" value="TusA-like_sf"/>
</dbReference>
<sequence>MTHETRVLTLDVQDLPPPEPMERVLETLPELSAGDLLRLRHRREPYPLYRILADQGFRYHVRMPPDCPFEILIWRADGPIPEAAA</sequence>
<dbReference type="InterPro" id="IPR018720">
    <property type="entry name" value="DUF2249"/>
</dbReference>
<comment type="caution">
    <text evidence="2">The sequence shown here is derived from an EMBL/GenBank/DDBJ whole genome shotgun (WGS) entry which is preliminary data.</text>
</comment>
<accession>A0ABV4BIT2</accession>
<evidence type="ECO:0000259" key="1">
    <source>
        <dbReference type="Pfam" id="PF10006"/>
    </source>
</evidence>
<proteinExistence type="predicted"/>
<dbReference type="Proteomes" id="UP001564408">
    <property type="component" value="Unassembled WGS sequence"/>
</dbReference>